<accession>A0A8J5HSJ9</accession>
<organism evidence="6 7">
    <name type="scientific">Zingiber officinale</name>
    <name type="common">Ginger</name>
    <name type="synonym">Amomum zingiber</name>
    <dbReference type="NCBI Taxonomy" id="94328"/>
    <lineage>
        <taxon>Eukaryota</taxon>
        <taxon>Viridiplantae</taxon>
        <taxon>Streptophyta</taxon>
        <taxon>Embryophyta</taxon>
        <taxon>Tracheophyta</taxon>
        <taxon>Spermatophyta</taxon>
        <taxon>Magnoliopsida</taxon>
        <taxon>Liliopsida</taxon>
        <taxon>Zingiberales</taxon>
        <taxon>Zingiberaceae</taxon>
        <taxon>Zingiber</taxon>
    </lineage>
</organism>
<dbReference type="SMART" id="SM00744">
    <property type="entry name" value="RINGv"/>
    <property type="match status" value="2"/>
</dbReference>
<evidence type="ECO:0000313" key="7">
    <source>
        <dbReference type="Proteomes" id="UP000734854"/>
    </source>
</evidence>
<dbReference type="InterPro" id="IPR011016">
    <property type="entry name" value="Znf_RING-CH"/>
</dbReference>
<dbReference type="GO" id="GO:0008270">
    <property type="term" value="F:zinc ion binding"/>
    <property type="evidence" value="ECO:0007669"/>
    <property type="project" value="UniProtKB-KW"/>
</dbReference>
<dbReference type="SUPFAM" id="SSF57850">
    <property type="entry name" value="RING/U-box"/>
    <property type="match status" value="2"/>
</dbReference>
<evidence type="ECO:0000256" key="2">
    <source>
        <dbReference type="ARBA" id="ARBA00022771"/>
    </source>
</evidence>
<dbReference type="InterPro" id="IPR001841">
    <property type="entry name" value="Znf_RING"/>
</dbReference>
<dbReference type="SMART" id="SM00184">
    <property type="entry name" value="RING"/>
    <property type="match status" value="2"/>
</dbReference>
<feature type="domain" description="RING-type" evidence="5">
    <location>
        <begin position="416"/>
        <end position="457"/>
    </location>
</feature>
<keyword evidence="1" id="KW-0479">Metal-binding</keyword>
<evidence type="ECO:0000313" key="6">
    <source>
        <dbReference type="EMBL" id="KAG6534468.1"/>
    </source>
</evidence>
<dbReference type="Proteomes" id="UP000734854">
    <property type="component" value="Unassembled WGS sequence"/>
</dbReference>
<proteinExistence type="predicted"/>
<dbReference type="PANTHER" id="PTHR15710">
    <property type="entry name" value="E3 UBIQUITIN-PROTEIN LIGASE PRAJA"/>
    <property type="match status" value="1"/>
</dbReference>
<evidence type="ECO:0000256" key="3">
    <source>
        <dbReference type="ARBA" id="ARBA00022833"/>
    </source>
</evidence>
<name>A0A8J5HSJ9_ZINOF</name>
<dbReference type="EMBL" id="JACMSC010000002">
    <property type="protein sequence ID" value="KAG6534468.1"/>
    <property type="molecule type" value="Genomic_DNA"/>
</dbReference>
<dbReference type="AlphaFoldDB" id="A0A8J5HSJ9"/>
<dbReference type="Gene3D" id="3.30.40.10">
    <property type="entry name" value="Zinc/RING finger domain, C3HC4 (zinc finger)"/>
    <property type="match status" value="2"/>
</dbReference>
<reference evidence="6 7" key="1">
    <citation type="submission" date="2020-08" db="EMBL/GenBank/DDBJ databases">
        <title>Plant Genome Project.</title>
        <authorList>
            <person name="Zhang R.-G."/>
        </authorList>
    </citation>
    <scope>NUCLEOTIDE SEQUENCE [LARGE SCALE GENOMIC DNA]</scope>
    <source>
        <tissue evidence="6">Rhizome</tissue>
    </source>
</reference>
<comment type="caution">
    <text evidence="6">The sequence shown here is derived from an EMBL/GenBank/DDBJ whole genome shotgun (WGS) entry which is preliminary data.</text>
</comment>
<evidence type="ECO:0000259" key="5">
    <source>
        <dbReference type="PROSITE" id="PS50089"/>
    </source>
</evidence>
<keyword evidence="2 4" id="KW-0863">Zinc-finger</keyword>
<feature type="domain" description="RING-type" evidence="5">
    <location>
        <begin position="207"/>
        <end position="248"/>
    </location>
</feature>
<keyword evidence="7" id="KW-1185">Reference proteome</keyword>
<dbReference type="PROSITE" id="PS50089">
    <property type="entry name" value="ZF_RING_2"/>
    <property type="match status" value="2"/>
</dbReference>
<evidence type="ECO:0000256" key="4">
    <source>
        <dbReference type="PROSITE-ProRule" id="PRU00175"/>
    </source>
</evidence>
<gene>
    <name evidence="6" type="ORF">ZIOFF_008355</name>
</gene>
<dbReference type="InterPro" id="IPR013083">
    <property type="entry name" value="Znf_RING/FYVE/PHD"/>
</dbReference>
<sequence length="465" mass="51491">MDPFAWSINADSSAPSTVIPGWEADAGGVILSIEARVVLRLLAGDQDMMPPQLISHFCRRRIPSSDDVAAEHSHFTIHQPYYHINNEPAWEVQTQGMLYRVAVNHVRPAVLDLLARAFRTYTYAVLDLFPITDLVVMEFFSVIEIPDAPSSSDSHLRYLIPLETYEYFFEDDDDVDVVQFGRGPWRPSAEAVEGLRMVTTTREDTSCPICLDDLEEMSQVLAMPCGHPFHEGCLLEWLKRSNSCPLCRFSLLDPAYPSDGTFFTNSHRPCRGRCFRGSSVTHNHLTERRTYTCSARSPDSSADNPTLIIQPLLSSDISISGAPERPSQCHLSQIIQPPHAGAGMGKGSTDDVGACGSQFRGACQPRLYRTSILLVHLLLRPPATHDGCCFDGGSRPASAATVEGLEMVTVEESDSCSICLEDLGMTAPVLAMPCNHLFHPGCLKKWLEQSCSCPLCRFSLPQEQW</sequence>
<dbReference type="Pfam" id="PF13639">
    <property type="entry name" value="zf-RING_2"/>
    <property type="match status" value="2"/>
</dbReference>
<protein>
    <recommendedName>
        <fullName evidence="5">RING-type domain-containing protein</fullName>
    </recommendedName>
</protein>
<evidence type="ECO:0000256" key="1">
    <source>
        <dbReference type="ARBA" id="ARBA00022723"/>
    </source>
</evidence>
<keyword evidence="3" id="KW-0862">Zinc</keyword>